<sequence>MNLKDYLHPDLILLNQSFPDRNSAIEFLADKLDKAGKLTDKNAFIRSVMDRENEGPTALGEELAVPHGKSETVKEACVAIAQLNQPMPWEGVDGPEPVKLIVMLAIPLTEQGTTHIELLTELTTRLVDDSVRNSLMTVTSTASFLEILCPETRPNPTLQNKTAEETQKNHKSIVCVTACPTGIAHTYMAAEYLEKAGKKLGITVYVEKQGAKGIEGQITQNQLKEADAAIIAADVAIKDGERFARLPTLKTTVSEPIRHSEEVINKALALPPKPFKNIPERHKEEAENTEKQNTLGQVKKSLLTGVSHAIPFIAAGGIMIAMAIAFAPMTSSGPDFSHTPILRLISDIGGAAFAILLPVLAGYISYGAAGRPGLVAGFVGGYLSNTVGAGFLGAILAGLIAGYIVNQIKKLPMPSTLQPLMPILIIPIISSLIVGIVMLKVIGVPIASIMDGLGQWLRAMGDANAAILGLILGCMIAADMGGPINKAAFFFGAAMIQEGNYAIMGAIAAAICVPPISMGLATKLAKKYWTSQEQEAGTAAMVMGMIGITEGAIPFAVADPIRVIPSIMCGSAVASAIAMVSGVGDHAPHGGPIVLPVIDGRIMYVIAIIIGVIVSALMINALKKLSHNKKFHSA</sequence>
<feature type="domain" description="PTS EIIB type-2" evidence="14">
    <location>
        <begin position="173"/>
        <end position="269"/>
    </location>
</feature>
<name>A0A2H9T7I9_9ZZZZ</name>
<keyword evidence="5" id="KW-0762">Sugar transport</keyword>
<feature type="transmembrane region" description="Helical" evidence="12">
    <location>
        <begin position="563"/>
        <end position="582"/>
    </location>
</feature>
<evidence type="ECO:0000313" key="16">
    <source>
        <dbReference type="EMBL" id="PJE79186.1"/>
    </source>
</evidence>
<dbReference type="Gene3D" id="3.40.50.2300">
    <property type="match status" value="1"/>
</dbReference>
<feature type="transmembrane region" description="Helical" evidence="12">
    <location>
        <begin position="386"/>
        <end position="405"/>
    </location>
</feature>
<dbReference type="PROSITE" id="PS51094">
    <property type="entry name" value="PTS_EIIA_TYPE_2"/>
    <property type="match status" value="1"/>
</dbReference>
<evidence type="ECO:0000256" key="8">
    <source>
        <dbReference type="ARBA" id="ARBA00022692"/>
    </source>
</evidence>
<feature type="transmembrane region" description="Helical" evidence="12">
    <location>
        <begin position="499"/>
        <end position="516"/>
    </location>
</feature>
<keyword evidence="7" id="KW-0598">Phosphotransferase system</keyword>
<dbReference type="InterPro" id="IPR013011">
    <property type="entry name" value="PTS_EIIB_2"/>
</dbReference>
<dbReference type="InterPro" id="IPR004715">
    <property type="entry name" value="PTS_IIA_fruc"/>
</dbReference>
<evidence type="ECO:0000259" key="15">
    <source>
        <dbReference type="PROSITE" id="PS51104"/>
    </source>
</evidence>
<evidence type="ECO:0000256" key="2">
    <source>
        <dbReference type="ARBA" id="ARBA00022448"/>
    </source>
</evidence>
<comment type="caution">
    <text evidence="16">The sequence shown here is derived from an EMBL/GenBank/DDBJ whole genome shotgun (WGS) entry which is preliminary data.</text>
</comment>
<dbReference type="Pfam" id="PF02378">
    <property type="entry name" value="PTS_EIIC"/>
    <property type="match status" value="1"/>
</dbReference>
<dbReference type="NCBIfam" id="TIGR00848">
    <property type="entry name" value="fruA"/>
    <property type="match status" value="1"/>
</dbReference>
<evidence type="ECO:0000256" key="3">
    <source>
        <dbReference type="ARBA" id="ARBA00022475"/>
    </source>
</evidence>
<feature type="transmembrane region" description="Helical" evidence="12">
    <location>
        <begin position="459"/>
        <end position="478"/>
    </location>
</feature>
<dbReference type="InterPro" id="IPR013014">
    <property type="entry name" value="PTS_EIIC_2"/>
</dbReference>
<evidence type="ECO:0000256" key="10">
    <source>
        <dbReference type="ARBA" id="ARBA00022989"/>
    </source>
</evidence>
<keyword evidence="3" id="KW-1003">Cell membrane</keyword>
<proteinExistence type="predicted"/>
<evidence type="ECO:0000256" key="7">
    <source>
        <dbReference type="ARBA" id="ARBA00022683"/>
    </source>
</evidence>
<keyword evidence="6" id="KW-0808">Transferase</keyword>
<feature type="transmembrane region" description="Helical" evidence="12">
    <location>
        <begin position="417"/>
        <end position="439"/>
    </location>
</feature>
<dbReference type="GO" id="GO:0009401">
    <property type="term" value="P:phosphoenolpyruvate-dependent sugar phosphotransferase system"/>
    <property type="evidence" value="ECO:0007669"/>
    <property type="project" value="UniProtKB-KW"/>
</dbReference>
<evidence type="ECO:0000256" key="1">
    <source>
        <dbReference type="ARBA" id="ARBA00004429"/>
    </source>
</evidence>
<evidence type="ECO:0000256" key="12">
    <source>
        <dbReference type="SAM" id="Phobius"/>
    </source>
</evidence>
<dbReference type="FunFam" id="3.40.50.2300:FF:000014">
    <property type="entry name" value="PTS system fructose-like transporter subunit IIB"/>
    <property type="match status" value="1"/>
</dbReference>
<dbReference type="InterPro" id="IPR003352">
    <property type="entry name" value="PTS_EIIC"/>
</dbReference>
<evidence type="ECO:0000256" key="6">
    <source>
        <dbReference type="ARBA" id="ARBA00022679"/>
    </source>
</evidence>
<feature type="transmembrane region" description="Helical" evidence="12">
    <location>
        <begin position="309"/>
        <end position="329"/>
    </location>
</feature>
<dbReference type="Pfam" id="PF02302">
    <property type="entry name" value="PTS_IIB"/>
    <property type="match status" value="1"/>
</dbReference>
<keyword evidence="8 12" id="KW-0812">Transmembrane</keyword>
<dbReference type="CDD" id="cd00211">
    <property type="entry name" value="PTS_IIA_fru"/>
    <property type="match status" value="1"/>
</dbReference>
<dbReference type="GO" id="GO:0005351">
    <property type="term" value="F:carbohydrate:proton symporter activity"/>
    <property type="evidence" value="ECO:0007669"/>
    <property type="project" value="InterPro"/>
</dbReference>
<dbReference type="NCBIfam" id="TIGR00829">
    <property type="entry name" value="FRU"/>
    <property type="match status" value="1"/>
</dbReference>
<keyword evidence="10 12" id="KW-1133">Transmembrane helix</keyword>
<dbReference type="PROSITE" id="PS51099">
    <property type="entry name" value="PTS_EIIB_TYPE_2"/>
    <property type="match status" value="1"/>
</dbReference>
<dbReference type="GO" id="GO:0005886">
    <property type="term" value="C:plasma membrane"/>
    <property type="evidence" value="ECO:0007669"/>
    <property type="project" value="UniProtKB-SubCell"/>
</dbReference>
<dbReference type="NCBIfam" id="TIGR01427">
    <property type="entry name" value="PTS_IIC_fructo"/>
    <property type="match status" value="1"/>
</dbReference>
<dbReference type="GO" id="GO:0090563">
    <property type="term" value="F:protein-phosphocysteine-sugar phosphotransferase activity"/>
    <property type="evidence" value="ECO:0007669"/>
    <property type="project" value="TreeGrafter"/>
</dbReference>
<dbReference type="PROSITE" id="PS51104">
    <property type="entry name" value="PTS_EIIC_TYPE_2"/>
    <property type="match status" value="1"/>
</dbReference>
<dbReference type="InterPro" id="IPR003501">
    <property type="entry name" value="PTS_EIIB_2/3"/>
</dbReference>
<dbReference type="SUPFAM" id="SSF55804">
    <property type="entry name" value="Phoshotransferase/anion transport protein"/>
    <property type="match status" value="1"/>
</dbReference>
<gene>
    <name evidence="16" type="primary">mngA</name>
    <name evidence="16" type="ORF">CI610_01856</name>
</gene>
<dbReference type="EMBL" id="NSIT01000089">
    <property type="protein sequence ID" value="PJE79186.1"/>
    <property type="molecule type" value="Genomic_DNA"/>
</dbReference>
<dbReference type="InterPro" id="IPR006327">
    <property type="entry name" value="PTS_IIC_fruc"/>
</dbReference>
<dbReference type="InterPro" id="IPR016152">
    <property type="entry name" value="PTrfase/Anion_transptr"/>
</dbReference>
<keyword evidence="4" id="KW-0597">Phosphoprotein</keyword>
<accession>A0A2H9T7I9</accession>
<feature type="domain" description="PTS EIIA type-2" evidence="13">
    <location>
        <begin position="5"/>
        <end position="151"/>
    </location>
</feature>
<evidence type="ECO:0000256" key="9">
    <source>
        <dbReference type="ARBA" id="ARBA00022777"/>
    </source>
</evidence>
<dbReference type="InterPro" id="IPR003353">
    <property type="entry name" value="PTS_IIB_fruc"/>
</dbReference>
<feature type="domain" description="PTS EIIC type-2" evidence="15">
    <location>
        <begin position="298"/>
        <end position="632"/>
    </location>
</feature>
<dbReference type="InterPro" id="IPR002178">
    <property type="entry name" value="PTS_EIIA_type-2_dom"/>
</dbReference>
<feature type="transmembrane region" description="Helical" evidence="12">
    <location>
        <begin position="341"/>
        <end position="366"/>
    </location>
</feature>
<dbReference type="Gene3D" id="3.40.930.10">
    <property type="entry name" value="Mannitol-specific EII, Chain A"/>
    <property type="match status" value="1"/>
</dbReference>
<dbReference type="CDD" id="cd05569">
    <property type="entry name" value="PTS_IIB_fructose"/>
    <property type="match status" value="1"/>
</dbReference>
<keyword evidence="11 12" id="KW-0472">Membrane</keyword>
<dbReference type="InterPro" id="IPR036095">
    <property type="entry name" value="PTS_EIIB-like_sf"/>
</dbReference>
<keyword evidence="9" id="KW-0418">Kinase</keyword>
<evidence type="ECO:0000259" key="14">
    <source>
        <dbReference type="PROSITE" id="PS51099"/>
    </source>
</evidence>
<evidence type="ECO:0000256" key="11">
    <source>
        <dbReference type="ARBA" id="ARBA00023136"/>
    </source>
</evidence>
<feature type="transmembrane region" description="Helical" evidence="12">
    <location>
        <begin position="602"/>
        <end position="622"/>
    </location>
</feature>
<dbReference type="SUPFAM" id="SSF52794">
    <property type="entry name" value="PTS system IIB component-like"/>
    <property type="match status" value="1"/>
</dbReference>
<dbReference type="GO" id="GO:0016301">
    <property type="term" value="F:kinase activity"/>
    <property type="evidence" value="ECO:0007669"/>
    <property type="project" value="UniProtKB-KW"/>
</dbReference>
<evidence type="ECO:0000256" key="5">
    <source>
        <dbReference type="ARBA" id="ARBA00022597"/>
    </source>
</evidence>
<comment type="subcellular location">
    <subcellularLocation>
        <location evidence="1">Cell inner membrane</location>
        <topology evidence="1">Multi-pass membrane protein</topology>
    </subcellularLocation>
</comment>
<organism evidence="16">
    <name type="scientific">invertebrate metagenome</name>
    <dbReference type="NCBI Taxonomy" id="1711999"/>
    <lineage>
        <taxon>unclassified sequences</taxon>
        <taxon>metagenomes</taxon>
        <taxon>organismal metagenomes</taxon>
    </lineage>
</organism>
<dbReference type="PROSITE" id="PS00372">
    <property type="entry name" value="PTS_EIIA_TYPE_2_HIS"/>
    <property type="match status" value="1"/>
</dbReference>
<evidence type="ECO:0000259" key="13">
    <source>
        <dbReference type="PROSITE" id="PS51094"/>
    </source>
</evidence>
<dbReference type="InterPro" id="IPR050864">
    <property type="entry name" value="Bacterial_PTS_Sugar_Transport"/>
</dbReference>
<keyword evidence="2" id="KW-0813">Transport</keyword>
<protein>
    <submittedName>
        <fullName evidence="16">PTS system 2-O-alpha-mannosyl-D-glycerate-specific EIIABC component</fullName>
    </submittedName>
</protein>
<reference evidence="16" key="1">
    <citation type="journal article" date="2017" name="Appl. Environ. Microbiol.">
        <title>Molecular characterization of an Endozoicomonas-like organism causing infection in king scallop Pecten maximus L.</title>
        <authorList>
            <person name="Cano I."/>
            <person name="van Aerle R."/>
            <person name="Ross S."/>
            <person name="Verner-Jeffreys D.W."/>
            <person name="Paley R.K."/>
            <person name="Rimmer G."/>
            <person name="Ryder D."/>
            <person name="Hooper P."/>
            <person name="Stone D."/>
            <person name="Feist S.W."/>
        </authorList>
    </citation>
    <scope>NUCLEOTIDE SEQUENCE</scope>
</reference>
<evidence type="ECO:0000256" key="4">
    <source>
        <dbReference type="ARBA" id="ARBA00022553"/>
    </source>
</evidence>
<dbReference type="PANTHER" id="PTHR30505:SF0">
    <property type="entry name" value="FRUCTOSE-LIKE PTS SYSTEM EIIBC COMPONENT-RELATED"/>
    <property type="match status" value="1"/>
</dbReference>
<dbReference type="AlphaFoldDB" id="A0A2H9T7I9"/>
<dbReference type="Pfam" id="PF00359">
    <property type="entry name" value="PTS_EIIA_2"/>
    <property type="match status" value="1"/>
</dbReference>
<feature type="transmembrane region" description="Helical" evidence="12">
    <location>
        <begin position="536"/>
        <end position="556"/>
    </location>
</feature>
<dbReference type="PANTHER" id="PTHR30505">
    <property type="entry name" value="FRUCTOSE-LIKE PERMEASE"/>
    <property type="match status" value="1"/>
</dbReference>
<dbReference type="GO" id="GO:0022877">
    <property type="term" value="F:protein-N(PI)-phosphohistidine-fructose phosphotransferase system transporter activity"/>
    <property type="evidence" value="ECO:0007669"/>
    <property type="project" value="InterPro"/>
</dbReference>